<comment type="caution">
    <text evidence="4">The sequence shown here is derived from an EMBL/GenBank/DDBJ whole genome shotgun (WGS) entry which is preliminary data.</text>
</comment>
<gene>
    <name evidence="4" type="ORF">HNP76_001198</name>
</gene>
<feature type="domain" description="M23ase beta-sheet core" evidence="3">
    <location>
        <begin position="255"/>
        <end position="350"/>
    </location>
</feature>
<feature type="signal peptide" evidence="2">
    <location>
        <begin position="1"/>
        <end position="22"/>
    </location>
</feature>
<dbReference type="Proteomes" id="UP000518887">
    <property type="component" value="Unassembled WGS sequence"/>
</dbReference>
<dbReference type="Gene3D" id="3.10.350.10">
    <property type="entry name" value="LysM domain"/>
    <property type="match status" value="1"/>
</dbReference>
<dbReference type="InterPro" id="IPR016047">
    <property type="entry name" value="M23ase_b-sheet_dom"/>
</dbReference>
<dbReference type="EMBL" id="JACHFQ010000003">
    <property type="protein sequence ID" value="MBB5225841.1"/>
    <property type="molecule type" value="Genomic_DNA"/>
</dbReference>
<reference evidence="4 5" key="1">
    <citation type="submission" date="2020-08" db="EMBL/GenBank/DDBJ databases">
        <title>Genomic Encyclopedia of Type Strains, Phase IV (KMG-IV): sequencing the most valuable type-strain genomes for metagenomic binning, comparative biology and taxonomic classification.</title>
        <authorList>
            <person name="Goeker M."/>
        </authorList>
    </citation>
    <scope>NUCLEOTIDE SEQUENCE [LARGE SCALE GENOMIC DNA]</scope>
    <source>
        <strain evidence="4 5">DSM 103462</strain>
    </source>
</reference>
<dbReference type="Pfam" id="PF01551">
    <property type="entry name" value="Peptidase_M23"/>
    <property type="match status" value="1"/>
</dbReference>
<proteinExistence type="predicted"/>
<dbReference type="RefSeq" id="WP_184658506.1">
    <property type="nucleotide sequence ID" value="NZ_CP031518.1"/>
</dbReference>
<dbReference type="Gene3D" id="2.70.70.10">
    <property type="entry name" value="Glucose Permease (Domain IIA)"/>
    <property type="match status" value="1"/>
</dbReference>
<evidence type="ECO:0000256" key="2">
    <source>
        <dbReference type="SAM" id="SignalP"/>
    </source>
</evidence>
<feature type="compositionally biased region" description="Polar residues" evidence="1">
    <location>
        <begin position="48"/>
        <end position="57"/>
    </location>
</feature>
<dbReference type="InterPro" id="IPR050570">
    <property type="entry name" value="Cell_wall_metabolism_enzyme"/>
</dbReference>
<evidence type="ECO:0000259" key="3">
    <source>
        <dbReference type="Pfam" id="PF01551"/>
    </source>
</evidence>
<evidence type="ECO:0000313" key="4">
    <source>
        <dbReference type="EMBL" id="MBB5225841.1"/>
    </source>
</evidence>
<dbReference type="AlphaFoldDB" id="A0A7W8LLU7"/>
<evidence type="ECO:0000256" key="1">
    <source>
        <dbReference type="SAM" id="MobiDB-lite"/>
    </source>
</evidence>
<name>A0A7W8LLU7_9SPIR</name>
<dbReference type="InterPro" id="IPR011055">
    <property type="entry name" value="Dup_hybrid_motif"/>
</dbReference>
<sequence length="354" mass="40066">MRKFKPASLLILISLFSPQIQSQEISDIPYTGEEAPKIIPLYSEDFPQIQNPRNQSPKPEGKASSLEELEEIREQNERIRQENEIWLQYQKDLQLQSKIKNMSESRTKNMEKPKNLFYRYTVTKDPDKYLDTFNGLYARFQTGQGTLATINRISNPQAVKPGMQLILPVQQGLYIPKNASSALEILLQKEFASFISEETKVFEIDDREFYFLPSLTFSPTQIAFFHDTGMQLPLSKKIITSEFGYRTSPISGKWKFHAGIDLAAPIGTEVFACKHGRVKTAAYSEIYGNYIVLLHDKNTTSLYAHLSKILVKKGQAVSTGECIGLVGTTGASTGPHLHFEVRENGTPKDPAKMF</sequence>
<keyword evidence="4" id="KW-0378">Hydrolase</keyword>
<keyword evidence="5" id="KW-1185">Reference proteome</keyword>
<evidence type="ECO:0000313" key="5">
    <source>
        <dbReference type="Proteomes" id="UP000518887"/>
    </source>
</evidence>
<accession>A0A7W8LLU7</accession>
<organism evidence="4 5">
    <name type="scientific">Treponema ruminis</name>
    <dbReference type="NCBI Taxonomy" id="744515"/>
    <lineage>
        <taxon>Bacteria</taxon>
        <taxon>Pseudomonadati</taxon>
        <taxon>Spirochaetota</taxon>
        <taxon>Spirochaetia</taxon>
        <taxon>Spirochaetales</taxon>
        <taxon>Treponemataceae</taxon>
        <taxon>Treponema</taxon>
    </lineage>
</organism>
<dbReference type="SUPFAM" id="SSF51261">
    <property type="entry name" value="Duplicated hybrid motif"/>
    <property type="match status" value="1"/>
</dbReference>
<feature type="chain" id="PRO_5031530865" evidence="2">
    <location>
        <begin position="23"/>
        <end position="354"/>
    </location>
</feature>
<dbReference type="CDD" id="cd12797">
    <property type="entry name" value="M23_peptidase"/>
    <property type="match status" value="1"/>
</dbReference>
<dbReference type="PANTHER" id="PTHR21666:SF270">
    <property type="entry name" value="MUREIN HYDROLASE ACTIVATOR ENVC"/>
    <property type="match status" value="1"/>
</dbReference>
<keyword evidence="2" id="KW-0732">Signal</keyword>
<dbReference type="PANTHER" id="PTHR21666">
    <property type="entry name" value="PEPTIDASE-RELATED"/>
    <property type="match status" value="1"/>
</dbReference>
<protein>
    <submittedName>
        <fullName evidence="4">Murein DD-endopeptidase MepM/ murein hydrolase activator NlpD</fullName>
    </submittedName>
</protein>
<feature type="region of interest" description="Disordered" evidence="1">
    <location>
        <begin position="47"/>
        <end position="66"/>
    </location>
</feature>
<dbReference type="GO" id="GO:0004222">
    <property type="term" value="F:metalloendopeptidase activity"/>
    <property type="evidence" value="ECO:0007669"/>
    <property type="project" value="TreeGrafter"/>
</dbReference>
<dbReference type="InterPro" id="IPR036779">
    <property type="entry name" value="LysM_dom_sf"/>
</dbReference>